<dbReference type="InterPro" id="IPR000873">
    <property type="entry name" value="AMP-dep_synth/lig_dom"/>
</dbReference>
<feature type="domain" description="AMP-dependent synthetase/ligase" evidence="5">
    <location>
        <begin position="30"/>
        <end position="422"/>
    </location>
</feature>
<organism evidence="7 8">
    <name type="scientific">Herpetosiphon gulosus</name>
    <dbReference type="NCBI Taxonomy" id="1973496"/>
    <lineage>
        <taxon>Bacteria</taxon>
        <taxon>Bacillati</taxon>
        <taxon>Chloroflexota</taxon>
        <taxon>Chloroflexia</taxon>
        <taxon>Herpetosiphonales</taxon>
        <taxon>Herpetosiphonaceae</taxon>
        <taxon>Herpetosiphon</taxon>
    </lineage>
</organism>
<evidence type="ECO:0000313" key="8">
    <source>
        <dbReference type="Proteomes" id="UP001428290"/>
    </source>
</evidence>
<dbReference type="PANTHER" id="PTHR22754">
    <property type="entry name" value="DISCO-INTERACTING PROTEIN 2 DIP2 -RELATED"/>
    <property type="match status" value="1"/>
</dbReference>
<dbReference type="PROSITE" id="PS00455">
    <property type="entry name" value="AMP_BINDING"/>
    <property type="match status" value="1"/>
</dbReference>
<protein>
    <submittedName>
        <fullName evidence="7">Fatty-acid--CoA ligase fadD25</fullName>
    </submittedName>
</protein>
<dbReference type="PANTHER" id="PTHR22754:SF32">
    <property type="entry name" value="DISCO-INTERACTING PROTEIN 2"/>
    <property type="match status" value="1"/>
</dbReference>
<keyword evidence="2 7" id="KW-0436">Ligase</keyword>
<dbReference type="Proteomes" id="UP001428290">
    <property type="component" value="Unassembled WGS sequence"/>
</dbReference>
<comment type="similarity">
    <text evidence="1">Belongs to the ATP-dependent AMP-binding enzyme family.</text>
</comment>
<dbReference type="Gene3D" id="3.40.50.12780">
    <property type="entry name" value="N-terminal domain of ligase-like"/>
    <property type="match status" value="1"/>
</dbReference>
<sequence>MLDHDLVLEAGGSSTTIQSKPASFVEIILQRAQTTPEAIALNFYTADGYRTSLSYGLLAQRCQAIAAVLQRITKPGDRALLLYPPGLGYVEAFFGCLFAGVIAVPAYPPRPNRHDQRLDAIISNAEARVMLAASEVVAQQRALSQQYTGLGQLQWIASDLVNSQLASMWQAPSIDTHDLAFLQYTSGSTSQPRGVMVSHENLVYNSGLIAQSFGITADDHVFIWLPPYHDMGLIGGIMQPLFTGCELSLIDPLTFLQQPLIWLRMISDLGVTVTGGPNFAYDLCVAKAKPEALAGIDLSRLRVAFNGAEPIRAATLERFSRTFAPLGFKSQAFLPCYGLAEATLFVSGAPHAAEPTSITVDTQALSQHQAVPSITGTLLVSSGVVAAPQVVAIVDPEQGQICADGWVGEVCIHGRSIAHGYWDNPSASEATFRLMLPDGRGPFLRTGDLGFIHNEQLYITGRLKDLIIIDGRNHYPQDLELSVELAHPAIRQGGCAAFAVDGPDGEQIVIVAEIRRPNQAEEAAKAVRLALQQQHDLAIADLMWVRPGQVPKTSSGKVRRRECRQRYLSQTLNTLEGEE</sequence>
<dbReference type="EMBL" id="BAABRU010000022">
    <property type="protein sequence ID" value="GAA5530705.1"/>
    <property type="molecule type" value="Genomic_DNA"/>
</dbReference>
<evidence type="ECO:0000313" key="7">
    <source>
        <dbReference type="EMBL" id="GAA5530705.1"/>
    </source>
</evidence>
<dbReference type="InterPro" id="IPR045851">
    <property type="entry name" value="AMP-bd_C_sf"/>
</dbReference>
<accession>A0ABP9X5N8</accession>
<keyword evidence="8" id="KW-1185">Reference proteome</keyword>
<evidence type="ECO:0000256" key="3">
    <source>
        <dbReference type="ARBA" id="ARBA00022832"/>
    </source>
</evidence>
<evidence type="ECO:0000256" key="1">
    <source>
        <dbReference type="ARBA" id="ARBA00006432"/>
    </source>
</evidence>
<comment type="caution">
    <text evidence="7">The sequence shown here is derived from an EMBL/GenBank/DDBJ whole genome shotgun (WGS) entry which is preliminary data.</text>
</comment>
<dbReference type="InterPro" id="IPR020845">
    <property type="entry name" value="AMP-binding_CS"/>
</dbReference>
<dbReference type="Pfam" id="PF23024">
    <property type="entry name" value="AMP-dom_DIP2-like"/>
    <property type="match status" value="1"/>
</dbReference>
<dbReference type="InterPro" id="IPR025110">
    <property type="entry name" value="AMP-bd_C"/>
</dbReference>
<dbReference type="GO" id="GO:0016874">
    <property type="term" value="F:ligase activity"/>
    <property type="evidence" value="ECO:0007669"/>
    <property type="project" value="UniProtKB-KW"/>
</dbReference>
<dbReference type="Gene3D" id="3.30.300.30">
    <property type="match status" value="1"/>
</dbReference>
<name>A0ABP9X5N8_9CHLR</name>
<feature type="domain" description="AMP-binding enzyme C-terminal" evidence="6">
    <location>
        <begin position="465"/>
        <end position="574"/>
    </location>
</feature>
<evidence type="ECO:0000259" key="6">
    <source>
        <dbReference type="Pfam" id="PF23024"/>
    </source>
</evidence>
<evidence type="ECO:0000256" key="4">
    <source>
        <dbReference type="ARBA" id="ARBA00023098"/>
    </source>
</evidence>
<keyword evidence="4" id="KW-0443">Lipid metabolism</keyword>
<dbReference type="Pfam" id="PF00501">
    <property type="entry name" value="AMP-binding"/>
    <property type="match status" value="1"/>
</dbReference>
<dbReference type="InterPro" id="IPR040097">
    <property type="entry name" value="FAAL/FAAC"/>
</dbReference>
<keyword evidence="3" id="KW-0276">Fatty acid metabolism</keyword>
<dbReference type="InterPro" id="IPR042099">
    <property type="entry name" value="ANL_N_sf"/>
</dbReference>
<gene>
    <name evidence="7" type="ORF">Hgul01_04528</name>
</gene>
<proteinExistence type="inferred from homology"/>
<dbReference type="CDD" id="cd05931">
    <property type="entry name" value="FAAL"/>
    <property type="match status" value="1"/>
</dbReference>
<reference evidence="7 8" key="1">
    <citation type="submission" date="2024-02" db="EMBL/GenBank/DDBJ databases">
        <title>Herpetosiphon gulosus NBRC 112829.</title>
        <authorList>
            <person name="Ichikawa N."/>
            <person name="Katano-Makiyama Y."/>
            <person name="Hidaka K."/>
        </authorList>
    </citation>
    <scope>NUCLEOTIDE SEQUENCE [LARGE SCALE GENOMIC DNA]</scope>
    <source>
        <strain evidence="7 8">NBRC 112829</strain>
    </source>
</reference>
<dbReference type="RefSeq" id="WP_345724303.1">
    <property type="nucleotide sequence ID" value="NZ_BAABRU010000022.1"/>
</dbReference>
<evidence type="ECO:0000259" key="5">
    <source>
        <dbReference type="Pfam" id="PF00501"/>
    </source>
</evidence>
<evidence type="ECO:0000256" key="2">
    <source>
        <dbReference type="ARBA" id="ARBA00022598"/>
    </source>
</evidence>
<dbReference type="SUPFAM" id="SSF56801">
    <property type="entry name" value="Acetyl-CoA synthetase-like"/>
    <property type="match status" value="1"/>
</dbReference>